<evidence type="ECO:0000313" key="2">
    <source>
        <dbReference type="EMBL" id="KXH64897.1"/>
    </source>
</evidence>
<proteinExistence type="predicted"/>
<name>A0A135UX58_9PEZI</name>
<dbReference type="Proteomes" id="UP000070054">
    <property type="component" value="Unassembled WGS sequence"/>
</dbReference>
<organism evidence="2 3">
    <name type="scientific">Colletotrichum nymphaeae SA-01</name>
    <dbReference type="NCBI Taxonomy" id="1460502"/>
    <lineage>
        <taxon>Eukaryota</taxon>
        <taxon>Fungi</taxon>
        <taxon>Dikarya</taxon>
        <taxon>Ascomycota</taxon>
        <taxon>Pezizomycotina</taxon>
        <taxon>Sordariomycetes</taxon>
        <taxon>Hypocreomycetidae</taxon>
        <taxon>Glomerellales</taxon>
        <taxon>Glomerellaceae</taxon>
        <taxon>Colletotrichum</taxon>
        <taxon>Colletotrichum acutatum species complex</taxon>
    </lineage>
</organism>
<feature type="region of interest" description="Disordered" evidence="1">
    <location>
        <begin position="258"/>
        <end position="281"/>
    </location>
</feature>
<feature type="region of interest" description="Disordered" evidence="1">
    <location>
        <begin position="1"/>
        <end position="27"/>
    </location>
</feature>
<reference evidence="2 3" key="1">
    <citation type="submission" date="2014-02" db="EMBL/GenBank/DDBJ databases">
        <title>The genome sequence of Colletotrichum nymphaeae SA-01.</title>
        <authorList>
            <person name="Baroncelli R."/>
            <person name="Thon M.R."/>
        </authorList>
    </citation>
    <scope>NUCLEOTIDE SEQUENCE [LARGE SCALE GENOMIC DNA]</scope>
    <source>
        <strain evidence="2 3">SA-01</strain>
    </source>
</reference>
<evidence type="ECO:0000313" key="3">
    <source>
        <dbReference type="Proteomes" id="UP000070054"/>
    </source>
</evidence>
<gene>
    <name evidence="2" type="ORF">CNYM01_05836</name>
</gene>
<sequence length="281" mass="30860">MGKASNRAKVPNNKAFAQWTPNSNSKVRHNHKINTHQLDSLTRCGLFPDAVFVLDRPGTRPSQFETQHTIGLRHWESGNGGRQCATLQQLKLSQARLGNLPPTLANTSRFSRSRQGKIGTATTYRVHLRQMASFESSICILCQNAPPVVSGDPSSAGTAASSFPKHPQLADRDVISIQYSTDSQVHIQANRQILAPCWHDWYANLMAKLSAVQCPHLASIAPLELSREQRAPVPILDLCLSPVVSLSNQKHQMAVQLRKSPRAAAAVSRRATSDGSQPLQR</sequence>
<protein>
    <submittedName>
        <fullName evidence="2">Uncharacterized protein</fullName>
    </submittedName>
</protein>
<dbReference type="EMBL" id="JEMN01000045">
    <property type="protein sequence ID" value="KXH64897.1"/>
    <property type="molecule type" value="Genomic_DNA"/>
</dbReference>
<keyword evidence="3" id="KW-1185">Reference proteome</keyword>
<dbReference type="AlphaFoldDB" id="A0A135UX58"/>
<accession>A0A135UX58</accession>
<comment type="caution">
    <text evidence="2">The sequence shown here is derived from an EMBL/GenBank/DDBJ whole genome shotgun (WGS) entry which is preliminary data.</text>
</comment>
<evidence type="ECO:0000256" key="1">
    <source>
        <dbReference type="SAM" id="MobiDB-lite"/>
    </source>
</evidence>